<organism evidence="1 2">
    <name type="scientific">Megalops atlanticus</name>
    <name type="common">Tarpon</name>
    <name type="synonym">Clupea gigantea</name>
    <dbReference type="NCBI Taxonomy" id="7932"/>
    <lineage>
        <taxon>Eukaryota</taxon>
        <taxon>Metazoa</taxon>
        <taxon>Chordata</taxon>
        <taxon>Craniata</taxon>
        <taxon>Vertebrata</taxon>
        <taxon>Euteleostomi</taxon>
        <taxon>Actinopterygii</taxon>
        <taxon>Neopterygii</taxon>
        <taxon>Teleostei</taxon>
        <taxon>Elopiformes</taxon>
        <taxon>Megalopidae</taxon>
        <taxon>Megalops</taxon>
    </lineage>
</organism>
<sequence>MVEPEVQSVLLTADESTKKRKENKITNLKLYQIYRNNHLPLTFSLFTGLWAGCLTATPISEEHPDVCVKTRAHLKASRFSRC</sequence>
<dbReference type="Proteomes" id="UP001046870">
    <property type="component" value="Chromosome 4"/>
</dbReference>
<accession>A0A9D3TD03</accession>
<protein>
    <submittedName>
        <fullName evidence="1">Uncharacterized protein</fullName>
    </submittedName>
</protein>
<gene>
    <name evidence="1" type="ORF">MATL_G00057430</name>
</gene>
<name>A0A9D3TD03_MEGAT</name>
<comment type="caution">
    <text evidence="1">The sequence shown here is derived from an EMBL/GenBank/DDBJ whole genome shotgun (WGS) entry which is preliminary data.</text>
</comment>
<evidence type="ECO:0000313" key="2">
    <source>
        <dbReference type="Proteomes" id="UP001046870"/>
    </source>
</evidence>
<keyword evidence="2" id="KW-1185">Reference proteome</keyword>
<dbReference type="EMBL" id="JAFDVH010000004">
    <property type="protein sequence ID" value="KAG7480553.1"/>
    <property type="molecule type" value="Genomic_DNA"/>
</dbReference>
<evidence type="ECO:0000313" key="1">
    <source>
        <dbReference type="EMBL" id="KAG7480553.1"/>
    </source>
</evidence>
<dbReference type="AlphaFoldDB" id="A0A9D3TD03"/>
<reference evidence="1" key="1">
    <citation type="submission" date="2021-01" db="EMBL/GenBank/DDBJ databases">
        <authorList>
            <person name="Zahm M."/>
            <person name="Roques C."/>
            <person name="Cabau C."/>
            <person name="Klopp C."/>
            <person name="Donnadieu C."/>
            <person name="Jouanno E."/>
            <person name="Lampietro C."/>
            <person name="Louis A."/>
            <person name="Herpin A."/>
            <person name="Echchiki A."/>
            <person name="Berthelot C."/>
            <person name="Parey E."/>
            <person name="Roest-Crollius H."/>
            <person name="Braasch I."/>
            <person name="Postlethwait J."/>
            <person name="Bobe J."/>
            <person name="Montfort J."/>
            <person name="Bouchez O."/>
            <person name="Begum T."/>
            <person name="Mejri S."/>
            <person name="Adams A."/>
            <person name="Chen W.-J."/>
            <person name="Guiguen Y."/>
        </authorList>
    </citation>
    <scope>NUCLEOTIDE SEQUENCE</scope>
    <source>
        <strain evidence="1">YG-15Mar2019-1</strain>
        <tissue evidence="1">Brain</tissue>
    </source>
</reference>
<proteinExistence type="predicted"/>